<accession>A0A4P9YZP6</accession>
<keyword evidence="8" id="KW-1185">Reference proteome</keyword>
<evidence type="ECO:0000259" key="6">
    <source>
        <dbReference type="PROSITE" id="PS51380"/>
    </source>
</evidence>
<evidence type="ECO:0000313" key="7">
    <source>
        <dbReference type="EMBL" id="RKP25435.1"/>
    </source>
</evidence>
<feature type="transmembrane region" description="Helical" evidence="5">
    <location>
        <begin position="184"/>
        <end position="204"/>
    </location>
</feature>
<dbReference type="GO" id="GO:0005886">
    <property type="term" value="C:plasma membrane"/>
    <property type="evidence" value="ECO:0007669"/>
    <property type="project" value="TreeGrafter"/>
</dbReference>
<feature type="transmembrane region" description="Helical" evidence="5">
    <location>
        <begin position="84"/>
        <end position="104"/>
    </location>
</feature>
<feature type="transmembrane region" description="Helical" evidence="5">
    <location>
        <begin position="116"/>
        <end position="140"/>
    </location>
</feature>
<feature type="non-terminal residue" evidence="7">
    <location>
        <position position="1"/>
    </location>
</feature>
<evidence type="ECO:0000256" key="2">
    <source>
        <dbReference type="ARBA" id="ARBA00022692"/>
    </source>
</evidence>
<protein>
    <submittedName>
        <fullName evidence="7">EXS family-domain-containing protein</fullName>
    </submittedName>
</protein>
<dbReference type="PROSITE" id="PS51380">
    <property type="entry name" value="EXS"/>
    <property type="match status" value="1"/>
</dbReference>
<feature type="domain" description="EXS" evidence="6">
    <location>
        <begin position="49"/>
        <end position="245"/>
    </location>
</feature>
<reference evidence="8" key="1">
    <citation type="journal article" date="2018" name="Nat. Microbiol.">
        <title>Leveraging single-cell genomics to expand the fungal tree of life.</title>
        <authorList>
            <person name="Ahrendt S.R."/>
            <person name="Quandt C.A."/>
            <person name="Ciobanu D."/>
            <person name="Clum A."/>
            <person name="Salamov A."/>
            <person name="Andreopoulos B."/>
            <person name="Cheng J.F."/>
            <person name="Woyke T."/>
            <person name="Pelin A."/>
            <person name="Henrissat B."/>
            <person name="Reynolds N.K."/>
            <person name="Benny G.L."/>
            <person name="Smith M.E."/>
            <person name="James T.Y."/>
            <person name="Grigoriev I.V."/>
        </authorList>
    </citation>
    <scope>NUCLEOTIDE SEQUENCE [LARGE SCALE GENOMIC DNA]</scope>
    <source>
        <strain evidence="8">Benny S71-1</strain>
    </source>
</reference>
<evidence type="ECO:0000256" key="3">
    <source>
        <dbReference type="ARBA" id="ARBA00022989"/>
    </source>
</evidence>
<sequence length="289" mass="33449">TRIFFSGLFDVQFRDFFIADELCSLGYLFTMLQLTACTYATDWDDLDDHCDYQRSWVTPAIAALPPFWRLMQCLRRYYDSKAAWPHLANAFKYSGTIAITFLAAADRITQLTVWNVLWIVVSVFITGYATFWDLYMDWGFFQPNSKHPLLRDELVFPYKSAYYFAMGSDLLLRAAWLLNISPSLWGIFYDHRIVAFVLAVLEILRRFQWNFYRMENEHVNNCGNFRAIREIPLPFALELFDNRRSQVEPATPGLHSAFANECHTLGPDASANEHASLLHAHTAYPSSGS</sequence>
<dbReference type="AlphaFoldDB" id="A0A4P9YZP6"/>
<evidence type="ECO:0000256" key="4">
    <source>
        <dbReference type="ARBA" id="ARBA00023136"/>
    </source>
</evidence>
<dbReference type="PANTHER" id="PTHR10783">
    <property type="entry name" value="XENOTROPIC AND POLYTROPIC RETROVIRUS RECEPTOR 1-RELATED"/>
    <property type="match status" value="1"/>
</dbReference>
<keyword evidence="3 5" id="KW-1133">Transmembrane helix</keyword>
<dbReference type="GO" id="GO:0000822">
    <property type="term" value="F:inositol hexakisphosphate binding"/>
    <property type="evidence" value="ECO:0007669"/>
    <property type="project" value="TreeGrafter"/>
</dbReference>
<keyword evidence="4 5" id="KW-0472">Membrane</keyword>
<dbReference type="GO" id="GO:0016036">
    <property type="term" value="P:cellular response to phosphate starvation"/>
    <property type="evidence" value="ECO:0007669"/>
    <property type="project" value="TreeGrafter"/>
</dbReference>
<evidence type="ECO:0000256" key="1">
    <source>
        <dbReference type="ARBA" id="ARBA00004141"/>
    </source>
</evidence>
<dbReference type="EMBL" id="KZ989748">
    <property type="protein sequence ID" value="RKP25435.1"/>
    <property type="molecule type" value="Genomic_DNA"/>
</dbReference>
<name>A0A4P9YZP6_9FUNG</name>
<dbReference type="GO" id="GO:0006817">
    <property type="term" value="P:phosphate ion transport"/>
    <property type="evidence" value="ECO:0007669"/>
    <property type="project" value="TreeGrafter"/>
</dbReference>
<keyword evidence="2 5" id="KW-0812">Transmembrane</keyword>
<organism evidence="7 8">
    <name type="scientific">Syncephalis pseudoplumigaleata</name>
    <dbReference type="NCBI Taxonomy" id="1712513"/>
    <lineage>
        <taxon>Eukaryota</taxon>
        <taxon>Fungi</taxon>
        <taxon>Fungi incertae sedis</taxon>
        <taxon>Zoopagomycota</taxon>
        <taxon>Zoopagomycotina</taxon>
        <taxon>Zoopagomycetes</taxon>
        <taxon>Zoopagales</taxon>
        <taxon>Piptocephalidaceae</taxon>
        <taxon>Syncephalis</taxon>
    </lineage>
</organism>
<proteinExistence type="predicted"/>
<dbReference type="GO" id="GO:0005794">
    <property type="term" value="C:Golgi apparatus"/>
    <property type="evidence" value="ECO:0007669"/>
    <property type="project" value="TreeGrafter"/>
</dbReference>
<dbReference type="PANTHER" id="PTHR10783:SF103">
    <property type="entry name" value="SOLUTE CARRIER FAMILY 53 MEMBER 1"/>
    <property type="match status" value="1"/>
</dbReference>
<evidence type="ECO:0000313" key="8">
    <source>
        <dbReference type="Proteomes" id="UP000278143"/>
    </source>
</evidence>
<dbReference type="Pfam" id="PF03124">
    <property type="entry name" value="EXS"/>
    <property type="match status" value="1"/>
</dbReference>
<gene>
    <name evidence="7" type="ORF">SYNPS1DRAFT_15659</name>
</gene>
<comment type="subcellular location">
    <subcellularLocation>
        <location evidence="1">Membrane</location>
        <topology evidence="1">Multi-pass membrane protein</topology>
    </subcellularLocation>
</comment>
<dbReference type="InterPro" id="IPR004342">
    <property type="entry name" value="EXS_C"/>
</dbReference>
<dbReference type="OrthoDB" id="9970435at2759"/>
<evidence type="ECO:0000256" key="5">
    <source>
        <dbReference type="SAM" id="Phobius"/>
    </source>
</evidence>
<dbReference type="Proteomes" id="UP000278143">
    <property type="component" value="Unassembled WGS sequence"/>
</dbReference>